<dbReference type="KEGG" id="ftj:FTUN_8862"/>
<feature type="compositionally biased region" description="Polar residues" evidence="1">
    <location>
        <begin position="402"/>
        <end position="412"/>
    </location>
</feature>
<evidence type="ECO:0000313" key="2">
    <source>
        <dbReference type="EMBL" id="QJX01223.1"/>
    </source>
</evidence>
<gene>
    <name evidence="2" type="ORF">FTUN_8862</name>
</gene>
<evidence type="ECO:0008006" key="4">
    <source>
        <dbReference type="Google" id="ProtNLM"/>
    </source>
</evidence>
<dbReference type="SUPFAM" id="SSF52540">
    <property type="entry name" value="P-loop containing nucleoside triphosphate hydrolases"/>
    <property type="match status" value="1"/>
</dbReference>
<dbReference type="AlphaFoldDB" id="A0A6M5Z7M0"/>
<proteinExistence type="predicted"/>
<feature type="region of interest" description="Disordered" evidence="1">
    <location>
        <begin position="373"/>
        <end position="412"/>
    </location>
</feature>
<protein>
    <recommendedName>
        <fullName evidence="4">Helicase ATP-binding domain-containing protein</fullName>
    </recommendedName>
</protein>
<feature type="region of interest" description="Disordered" evidence="1">
    <location>
        <begin position="332"/>
        <end position="355"/>
    </location>
</feature>
<dbReference type="RefSeq" id="WP_171475815.1">
    <property type="nucleotide sequence ID" value="NZ_CP053452.2"/>
</dbReference>
<reference evidence="3" key="1">
    <citation type="submission" date="2020-05" db="EMBL/GenBank/DDBJ databases">
        <title>Frigoriglobus tundricola gen. nov., sp. nov., a psychrotolerant cellulolytic planctomycete of the family Gemmataceae with two divergent copies of 16S rRNA gene.</title>
        <authorList>
            <person name="Kulichevskaya I.S."/>
            <person name="Ivanova A.A."/>
            <person name="Naumoff D.G."/>
            <person name="Beletsky A.V."/>
            <person name="Rijpstra W.I.C."/>
            <person name="Sinninghe Damste J.S."/>
            <person name="Mardanov A.V."/>
            <person name="Ravin N.V."/>
            <person name="Dedysh S.N."/>
        </authorList>
    </citation>
    <scope>NUCLEOTIDE SEQUENCE [LARGE SCALE GENOMIC DNA]</scope>
    <source>
        <strain evidence="3">PL17</strain>
    </source>
</reference>
<evidence type="ECO:0000313" key="3">
    <source>
        <dbReference type="Proteomes" id="UP000503447"/>
    </source>
</evidence>
<dbReference type="EMBL" id="CP053452">
    <property type="protein sequence ID" value="QJX01223.1"/>
    <property type="molecule type" value="Genomic_DNA"/>
</dbReference>
<dbReference type="InterPro" id="IPR038718">
    <property type="entry name" value="SNF2-like_sf"/>
</dbReference>
<dbReference type="InterPro" id="IPR027417">
    <property type="entry name" value="P-loop_NTPase"/>
</dbReference>
<keyword evidence="3" id="KW-1185">Reference proteome</keyword>
<name>A0A6M5Z7M0_9BACT</name>
<evidence type="ECO:0000256" key="1">
    <source>
        <dbReference type="SAM" id="MobiDB-lite"/>
    </source>
</evidence>
<organism evidence="2 3">
    <name type="scientific">Frigoriglobus tundricola</name>
    <dbReference type="NCBI Taxonomy" id="2774151"/>
    <lineage>
        <taxon>Bacteria</taxon>
        <taxon>Pseudomonadati</taxon>
        <taxon>Planctomycetota</taxon>
        <taxon>Planctomycetia</taxon>
        <taxon>Gemmatales</taxon>
        <taxon>Gemmataceae</taxon>
        <taxon>Frigoriglobus</taxon>
    </lineage>
</organism>
<dbReference type="Proteomes" id="UP000503447">
    <property type="component" value="Chromosome"/>
</dbReference>
<dbReference type="Gene3D" id="3.40.50.10810">
    <property type="entry name" value="Tandem AAA-ATPase domain"/>
    <property type="match status" value="1"/>
</dbReference>
<sequence>MANDSILAPGSRVIVRDEEWLVRSSVPVATGGYAVRVVGTSELVRNQERSFLTELEEKFGSAIVEMRPEDTRLVADDSPKYRRSRLYLESLLRRSPPTDDRVYIGHQAALNSSRYQLVPAQRALAALRPSVGIFDGVGIGKTLEVGILLAELIKRGRGERILVVALKSILAQFQQELWSRFGIALVRLDTDGMQRVRAKIPANKNPFYYFTGLLQHVVTVHLRYSRPRRSWSLDADLDVLLDGGRQSHSSAIVCGNWILGSVSDSLLSERNPLGRLAAYPREERRRDSLPNLLAVYAYGSVSATCSCRVTGNFGEDLVSRGAALGWPRHQSLPHGAAAGTPRLRPTSECGRGRVRPGRIPAAVRSHPCEGISGESQCRVRPRVPAPVRDGAAEERAGGPFVQDQTVVPSSAP</sequence>
<accession>A0A6M5Z7M0</accession>